<protein>
    <submittedName>
        <fullName evidence="1">Uncharacterized protein</fullName>
    </submittedName>
</protein>
<dbReference type="Proteomes" id="UP000044806">
    <property type="component" value="Unassembled WGS sequence"/>
</dbReference>
<organism evidence="1 2">
    <name type="scientific">Vibrio cholerae</name>
    <dbReference type="NCBI Taxonomy" id="666"/>
    <lineage>
        <taxon>Bacteria</taxon>
        <taxon>Pseudomonadati</taxon>
        <taxon>Pseudomonadota</taxon>
        <taxon>Gammaproteobacteria</taxon>
        <taxon>Vibrionales</taxon>
        <taxon>Vibrionaceae</taxon>
        <taxon>Vibrio</taxon>
    </lineage>
</organism>
<accession>A0A655RLQ0</accession>
<reference evidence="1 2" key="1">
    <citation type="submission" date="2015-07" db="EMBL/GenBank/DDBJ databases">
        <authorList>
            <consortium name="Pathogen Informatics"/>
        </authorList>
    </citation>
    <scope>NUCLEOTIDE SEQUENCE [LARGE SCALE GENOMIC DNA]</scope>
    <source>
        <strain evidence="1 2">A51</strain>
    </source>
</reference>
<gene>
    <name evidence="1" type="ORF">ERS013165_03105</name>
</gene>
<sequence>MTPRVVPRSTKVKALICSSCTKVDVLSVERGCGSSIAATGKSGCCAAHCHCSWYSAIALTIPFSLLKNLTVA</sequence>
<dbReference type="AlphaFoldDB" id="A0A655RLQ0"/>
<dbReference type="EMBL" id="CWOW01000019">
    <property type="protein sequence ID" value="CSB02348.1"/>
    <property type="molecule type" value="Genomic_DNA"/>
</dbReference>
<proteinExistence type="predicted"/>
<evidence type="ECO:0000313" key="1">
    <source>
        <dbReference type="EMBL" id="CSB02348.1"/>
    </source>
</evidence>
<name>A0A655RLQ0_VIBCL</name>
<evidence type="ECO:0000313" key="2">
    <source>
        <dbReference type="Proteomes" id="UP000044806"/>
    </source>
</evidence>